<organism evidence="2 3">
    <name type="scientific">Campylobacter estrildidarum</name>
    <dbReference type="NCBI Taxonomy" id="2510189"/>
    <lineage>
        <taxon>Bacteria</taxon>
        <taxon>Pseudomonadati</taxon>
        <taxon>Campylobacterota</taxon>
        <taxon>Epsilonproteobacteria</taxon>
        <taxon>Campylobacterales</taxon>
        <taxon>Campylobacteraceae</taxon>
        <taxon>Campylobacter</taxon>
    </lineage>
</organism>
<feature type="domain" description="Rad50/SbcC-type AAA" evidence="1">
    <location>
        <begin position="7"/>
        <end position="48"/>
    </location>
</feature>
<dbReference type="SUPFAM" id="SSF52540">
    <property type="entry name" value="P-loop containing nucleoside triphosphate hydrolases"/>
    <property type="match status" value="1"/>
</dbReference>
<dbReference type="EMBL" id="NXLZ01000003">
    <property type="protein sequence ID" value="TKX31480.1"/>
    <property type="molecule type" value="Genomic_DNA"/>
</dbReference>
<dbReference type="InterPro" id="IPR038729">
    <property type="entry name" value="Rad50/SbcC_AAA"/>
</dbReference>
<evidence type="ECO:0000313" key="2">
    <source>
        <dbReference type="EMBL" id="TKX31480.1"/>
    </source>
</evidence>
<dbReference type="CDD" id="cd00267">
    <property type="entry name" value="ABC_ATPase"/>
    <property type="match status" value="1"/>
</dbReference>
<dbReference type="GO" id="GO:0006302">
    <property type="term" value="P:double-strand break repair"/>
    <property type="evidence" value="ECO:0007669"/>
    <property type="project" value="InterPro"/>
</dbReference>
<dbReference type="AlphaFoldDB" id="A0A4U7BMQ0"/>
<accession>A0A4U7BMQ0</accession>
<name>A0A4U7BMQ0_9BACT</name>
<dbReference type="InterPro" id="IPR027417">
    <property type="entry name" value="P-loop_NTPase"/>
</dbReference>
<protein>
    <recommendedName>
        <fullName evidence="1">Rad50/SbcC-type AAA domain-containing protein</fullName>
    </recommendedName>
</protein>
<comment type="caution">
    <text evidence="2">The sequence shown here is derived from an EMBL/GenBank/DDBJ whole genome shotgun (WGS) entry which is preliminary data.</text>
</comment>
<dbReference type="Pfam" id="PF13476">
    <property type="entry name" value="AAA_23"/>
    <property type="match status" value="1"/>
</dbReference>
<dbReference type="RefSeq" id="WP_137620223.1">
    <property type="nucleotide sequence ID" value="NZ_NXLZ01000003.1"/>
</dbReference>
<evidence type="ECO:0000259" key="1">
    <source>
        <dbReference type="Pfam" id="PF13476"/>
    </source>
</evidence>
<proteinExistence type="predicted"/>
<dbReference type="Gene3D" id="3.40.50.300">
    <property type="entry name" value="P-loop containing nucleotide triphosphate hydrolases"/>
    <property type="match status" value="1"/>
</dbReference>
<dbReference type="GO" id="GO:0016887">
    <property type="term" value="F:ATP hydrolysis activity"/>
    <property type="evidence" value="ECO:0007669"/>
    <property type="project" value="InterPro"/>
</dbReference>
<gene>
    <name evidence="2" type="ORF">CQA69_02320</name>
</gene>
<dbReference type="Proteomes" id="UP000308838">
    <property type="component" value="Unassembled WGS sequence"/>
</dbReference>
<keyword evidence="3" id="KW-1185">Reference proteome</keyword>
<reference evidence="2 3" key="1">
    <citation type="submission" date="2018-05" db="EMBL/GenBank/DDBJ databases">
        <title>Novel Campyloabacter and Helicobacter Species and Strains.</title>
        <authorList>
            <person name="Mannion A.J."/>
            <person name="Shen Z."/>
            <person name="Fox J.G."/>
        </authorList>
    </citation>
    <scope>NUCLEOTIDE SEQUENCE [LARGE SCALE GENOMIC DNA]</scope>
    <source>
        <strain evidence="3">MIT17-664</strain>
    </source>
</reference>
<evidence type="ECO:0000313" key="3">
    <source>
        <dbReference type="Proteomes" id="UP000308838"/>
    </source>
</evidence>
<dbReference type="OrthoDB" id="3177877at2"/>
<sequence length="103" mass="12030">MENQEIKIIIENIKKIKKMEFILKLEKGIIVISGDNASGKSTLLTCIAKLVQRSSLNNEFRGIYENGRVTYVSLDKKFIWEKNRNWHETSSKHEDMFFIGGFF</sequence>